<keyword evidence="2" id="KW-1185">Reference proteome</keyword>
<evidence type="ECO:0000313" key="1">
    <source>
        <dbReference type="EMBL" id="CAB0013536.1"/>
    </source>
</evidence>
<dbReference type="AlphaFoldDB" id="A0A6H5HAW8"/>
<protein>
    <submittedName>
        <fullName evidence="1">Uncharacterized protein</fullName>
    </submittedName>
</protein>
<sequence>MSFLGSRRRFGAEEFPRFPSPRPRSFALVLLLPRLLAPTLYTYRVRETSKNRHKHQYDIFRVPEPGKRWSIYDELVRKRKT</sequence>
<gene>
    <name evidence="1" type="ORF">NTEN_LOCUS18147</name>
</gene>
<evidence type="ECO:0000313" key="2">
    <source>
        <dbReference type="Proteomes" id="UP000479000"/>
    </source>
</evidence>
<dbReference type="Proteomes" id="UP000479000">
    <property type="component" value="Unassembled WGS sequence"/>
</dbReference>
<dbReference type="EMBL" id="CADCXU010026827">
    <property type="protein sequence ID" value="CAB0013536.1"/>
    <property type="molecule type" value="Genomic_DNA"/>
</dbReference>
<proteinExistence type="predicted"/>
<organism evidence="1 2">
    <name type="scientific">Nesidiocoris tenuis</name>
    <dbReference type="NCBI Taxonomy" id="355587"/>
    <lineage>
        <taxon>Eukaryota</taxon>
        <taxon>Metazoa</taxon>
        <taxon>Ecdysozoa</taxon>
        <taxon>Arthropoda</taxon>
        <taxon>Hexapoda</taxon>
        <taxon>Insecta</taxon>
        <taxon>Pterygota</taxon>
        <taxon>Neoptera</taxon>
        <taxon>Paraneoptera</taxon>
        <taxon>Hemiptera</taxon>
        <taxon>Heteroptera</taxon>
        <taxon>Panheteroptera</taxon>
        <taxon>Cimicomorpha</taxon>
        <taxon>Miridae</taxon>
        <taxon>Dicyphina</taxon>
        <taxon>Nesidiocoris</taxon>
    </lineage>
</organism>
<feature type="non-terminal residue" evidence="1">
    <location>
        <position position="81"/>
    </location>
</feature>
<accession>A0A6H5HAW8</accession>
<reference evidence="1 2" key="1">
    <citation type="submission" date="2020-02" db="EMBL/GenBank/DDBJ databases">
        <authorList>
            <person name="Ferguson B K."/>
        </authorList>
    </citation>
    <scope>NUCLEOTIDE SEQUENCE [LARGE SCALE GENOMIC DNA]</scope>
</reference>
<name>A0A6H5HAW8_9HEMI</name>